<keyword evidence="1" id="KW-0175">Coiled coil</keyword>
<evidence type="ECO:0000313" key="4">
    <source>
        <dbReference type="Proteomes" id="UP000002009"/>
    </source>
</evidence>
<keyword evidence="4" id="KW-1185">Reference proteome</keyword>
<feature type="compositionally biased region" description="Acidic residues" evidence="2">
    <location>
        <begin position="254"/>
        <end position="278"/>
    </location>
</feature>
<dbReference type="KEGG" id="mis:MICPUN_56368"/>
<dbReference type="RefSeq" id="XP_002499951.1">
    <property type="nucleotide sequence ID" value="XM_002499905.1"/>
</dbReference>
<dbReference type="AlphaFoldDB" id="C1DZZ3"/>
<feature type="region of interest" description="Disordered" evidence="2">
    <location>
        <begin position="360"/>
        <end position="395"/>
    </location>
</feature>
<proteinExistence type="predicted"/>
<feature type="compositionally biased region" description="Basic and acidic residues" evidence="2">
    <location>
        <begin position="360"/>
        <end position="377"/>
    </location>
</feature>
<evidence type="ECO:0000256" key="1">
    <source>
        <dbReference type="SAM" id="Coils"/>
    </source>
</evidence>
<dbReference type="EMBL" id="CP001323">
    <property type="protein sequence ID" value="ACO61209.1"/>
    <property type="molecule type" value="Genomic_DNA"/>
</dbReference>
<evidence type="ECO:0000256" key="2">
    <source>
        <dbReference type="SAM" id="MobiDB-lite"/>
    </source>
</evidence>
<reference evidence="3 4" key="1">
    <citation type="journal article" date="2009" name="Science">
        <title>Green evolution and dynamic adaptations revealed by genomes of the marine picoeukaryotes Micromonas.</title>
        <authorList>
            <person name="Worden A.Z."/>
            <person name="Lee J.H."/>
            <person name="Mock T."/>
            <person name="Rouze P."/>
            <person name="Simmons M.P."/>
            <person name="Aerts A.L."/>
            <person name="Allen A.E."/>
            <person name="Cuvelier M.L."/>
            <person name="Derelle E."/>
            <person name="Everett M.V."/>
            <person name="Foulon E."/>
            <person name="Grimwood J."/>
            <person name="Gundlach H."/>
            <person name="Henrissat B."/>
            <person name="Napoli C."/>
            <person name="McDonald S.M."/>
            <person name="Parker M.S."/>
            <person name="Rombauts S."/>
            <person name="Salamov A."/>
            <person name="Von Dassow P."/>
            <person name="Badger J.H."/>
            <person name="Coutinho P.M."/>
            <person name="Demir E."/>
            <person name="Dubchak I."/>
            <person name="Gentemann C."/>
            <person name="Eikrem W."/>
            <person name="Gready J.E."/>
            <person name="John U."/>
            <person name="Lanier W."/>
            <person name="Lindquist E.A."/>
            <person name="Lucas S."/>
            <person name="Mayer K.F."/>
            <person name="Moreau H."/>
            <person name="Not F."/>
            <person name="Otillar R."/>
            <person name="Panaud O."/>
            <person name="Pangilinan J."/>
            <person name="Paulsen I."/>
            <person name="Piegu B."/>
            <person name="Poliakov A."/>
            <person name="Robbens S."/>
            <person name="Schmutz J."/>
            <person name="Toulza E."/>
            <person name="Wyss T."/>
            <person name="Zelensky A."/>
            <person name="Zhou K."/>
            <person name="Armbrust E.V."/>
            <person name="Bhattacharya D."/>
            <person name="Goodenough U.W."/>
            <person name="Van de Peer Y."/>
            <person name="Grigoriev I.V."/>
        </authorList>
    </citation>
    <scope>NUCLEOTIDE SEQUENCE [LARGE SCALE GENOMIC DNA]</scope>
    <source>
        <strain evidence="4">RCC299 / NOUM17</strain>
    </source>
</reference>
<organism evidence="3 4">
    <name type="scientific">Micromonas commoda (strain RCC299 / NOUM17 / CCMP2709)</name>
    <name type="common">Picoplanktonic green alga</name>
    <dbReference type="NCBI Taxonomy" id="296587"/>
    <lineage>
        <taxon>Eukaryota</taxon>
        <taxon>Viridiplantae</taxon>
        <taxon>Chlorophyta</taxon>
        <taxon>Mamiellophyceae</taxon>
        <taxon>Mamiellales</taxon>
        <taxon>Mamiellaceae</taxon>
        <taxon>Micromonas</taxon>
    </lineage>
</organism>
<evidence type="ECO:0000313" key="3">
    <source>
        <dbReference type="EMBL" id="ACO61209.1"/>
    </source>
</evidence>
<dbReference type="Proteomes" id="UP000002009">
    <property type="component" value="Chromosome 2"/>
</dbReference>
<accession>C1DZZ3</accession>
<gene>
    <name evidence="3" type="ORF">MICPUN_56368</name>
</gene>
<feature type="compositionally biased region" description="Low complexity" evidence="2">
    <location>
        <begin position="304"/>
        <end position="324"/>
    </location>
</feature>
<feature type="region of interest" description="Disordered" evidence="2">
    <location>
        <begin position="222"/>
        <end position="335"/>
    </location>
</feature>
<dbReference type="GeneID" id="8241145"/>
<name>C1DZZ3_MICCC</name>
<dbReference type="OMA" id="FRECARI"/>
<feature type="region of interest" description="Disordered" evidence="2">
    <location>
        <begin position="436"/>
        <end position="471"/>
    </location>
</feature>
<dbReference type="InParanoid" id="C1DZZ3"/>
<protein>
    <submittedName>
        <fullName evidence="3">Uncharacterized protein</fullName>
    </submittedName>
</protein>
<feature type="coiled-coil region" evidence="1">
    <location>
        <begin position="552"/>
        <end position="579"/>
    </location>
</feature>
<sequence>MEDAGRAIKRVREELAKKDKANGTSVSESLDLANLVKKIDRGFFDAPADVLGSIKASWAKAHADAAAHPPSSRGTRHTRNPESDLADAMLHVQQCWLEEGLKGTVLDESDFAMHASKINFIAVKTALNAAGNWSQRNVWDGFLPRLKSIKEDVALKTEGPYRTYAQLIRSLETIVTDCKAEVLDARRAGRSAPDPEEMDEAAGFVKDLERWLWGKWSENTLPKYDVDGRGDGDVGSPGATGGRRSRGVKRYAEEDSDGSFDSDSDDGDGDEKSDDEDAGRERPRKNEQPVVKKRRGRPPKSSYASPGTAAPANPGAAAPQTPTQSLPPGATQSPTDTDVVVVKVVCHGLQATVELVRPRVPREKPLTGADDAGREGAMKATKAPRSESPRPPTGPPCAARVLAVAGVAINADTDLTLASPAAFEAHARTIAGETAAAGGGGRFQSLDSTSRGDAVPPPRTNSTSAADDDDDSKFRECARIIEREGVDVPLVEYEAKLAAAPFPAPAALPKSPKDSKLIAGVVGYSADRGKDARDQLAAARKRASVPAGTIRAAELRARLKDLRGKIEDVRRDVAASAEDCGGFGVVGAATRRSSAATNSTGGGGSEYVGYNERVDEAMVLGGRWANAVG</sequence>